<keyword evidence="3" id="KW-1185">Reference proteome</keyword>
<dbReference type="HOGENOM" id="CLU_2293430_0_0_1"/>
<dbReference type="AlphaFoldDB" id="A0A0C2XAH5"/>
<feature type="region of interest" description="Disordered" evidence="1">
    <location>
        <begin position="35"/>
        <end position="55"/>
    </location>
</feature>
<reference evidence="3" key="2">
    <citation type="submission" date="2015-01" db="EMBL/GenBank/DDBJ databases">
        <title>Evolutionary Origins and Diversification of the Mycorrhizal Mutualists.</title>
        <authorList>
            <consortium name="DOE Joint Genome Institute"/>
            <consortium name="Mycorrhizal Genomics Consortium"/>
            <person name="Kohler A."/>
            <person name="Kuo A."/>
            <person name="Nagy L.G."/>
            <person name="Floudas D."/>
            <person name="Copeland A."/>
            <person name="Barry K.W."/>
            <person name="Cichocki N."/>
            <person name="Veneault-Fourrey C."/>
            <person name="LaButti K."/>
            <person name="Lindquist E.A."/>
            <person name="Lipzen A."/>
            <person name="Lundell T."/>
            <person name="Morin E."/>
            <person name="Murat C."/>
            <person name="Riley R."/>
            <person name="Ohm R."/>
            <person name="Sun H."/>
            <person name="Tunlid A."/>
            <person name="Henrissat B."/>
            <person name="Grigoriev I.V."/>
            <person name="Hibbett D.S."/>
            <person name="Martin F."/>
        </authorList>
    </citation>
    <scope>NUCLEOTIDE SEQUENCE [LARGE SCALE GENOMIC DNA]</scope>
    <source>
        <strain evidence="3">MAFF 305830</strain>
    </source>
</reference>
<evidence type="ECO:0000256" key="1">
    <source>
        <dbReference type="SAM" id="MobiDB-lite"/>
    </source>
</evidence>
<organism evidence="2 3">
    <name type="scientific">Serendipita vermifera MAFF 305830</name>
    <dbReference type="NCBI Taxonomy" id="933852"/>
    <lineage>
        <taxon>Eukaryota</taxon>
        <taxon>Fungi</taxon>
        <taxon>Dikarya</taxon>
        <taxon>Basidiomycota</taxon>
        <taxon>Agaricomycotina</taxon>
        <taxon>Agaricomycetes</taxon>
        <taxon>Sebacinales</taxon>
        <taxon>Serendipitaceae</taxon>
        <taxon>Serendipita</taxon>
    </lineage>
</organism>
<evidence type="ECO:0000313" key="2">
    <source>
        <dbReference type="EMBL" id="KIM26182.1"/>
    </source>
</evidence>
<gene>
    <name evidence="2" type="ORF">M408DRAFT_197186</name>
</gene>
<evidence type="ECO:0000313" key="3">
    <source>
        <dbReference type="Proteomes" id="UP000054097"/>
    </source>
</evidence>
<protein>
    <submittedName>
        <fullName evidence="2">Uncharacterized protein</fullName>
    </submittedName>
</protein>
<dbReference type="EMBL" id="KN824308">
    <property type="protein sequence ID" value="KIM26182.1"/>
    <property type="molecule type" value="Genomic_DNA"/>
</dbReference>
<accession>A0A0C2XAH5</accession>
<name>A0A0C2XAH5_SERVB</name>
<proteinExistence type="predicted"/>
<dbReference type="Proteomes" id="UP000054097">
    <property type="component" value="Unassembled WGS sequence"/>
</dbReference>
<reference evidence="2 3" key="1">
    <citation type="submission" date="2014-04" db="EMBL/GenBank/DDBJ databases">
        <authorList>
            <consortium name="DOE Joint Genome Institute"/>
            <person name="Kuo A."/>
            <person name="Zuccaro A."/>
            <person name="Kohler A."/>
            <person name="Nagy L.G."/>
            <person name="Floudas D."/>
            <person name="Copeland A."/>
            <person name="Barry K.W."/>
            <person name="Cichocki N."/>
            <person name="Veneault-Fourrey C."/>
            <person name="LaButti K."/>
            <person name="Lindquist E.A."/>
            <person name="Lipzen A."/>
            <person name="Lundell T."/>
            <person name="Morin E."/>
            <person name="Murat C."/>
            <person name="Sun H."/>
            <person name="Tunlid A."/>
            <person name="Henrissat B."/>
            <person name="Grigoriev I.V."/>
            <person name="Hibbett D.S."/>
            <person name="Martin F."/>
            <person name="Nordberg H.P."/>
            <person name="Cantor M.N."/>
            <person name="Hua S.X."/>
        </authorList>
    </citation>
    <scope>NUCLEOTIDE SEQUENCE [LARGE SCALE GENOMIC DNA]</scope>
    <source>
        <strain evidence="2 3">MAFF 305830</strain>
    </source>
</reference>
<sequence length="101" mass="11103">MHPCPSTEVSCWWSTTGPRSRKGGRVDVFPHLSERMGVKASSPSTRPAAEGPLSTVETKPIPRMISLSGCRVGWSWVKSLRGLIHQEVCTSEREKVEVDGI</sequence>